<keyword evidence="2" id="KW-1185">Reference proteome</keyword>
<accession>A0ACC1J6L0</accession>
<comment type="caution">
    <text evidence="1">The sequence shown here is derived from an EMBL/GenBank/DDBJ whole genome shotgun (WGS) entry which is preliminary data.</text>
</comment>
<organism evidence="1 2">
    <name type="scientific">Linderina macrospora</name>
    <dbReference type="NCBI Taxonomy" id="4868"/>
    <lineage>
        <taxon>Eukaryota</taxon>
        <taxon>Fungi</taxon>
        <taxon>Fungi incertae sedis</taxon>
        <taxon>Zoopagomycota</taxon>
        <taxon>Kickxellomycotina</taxon>
        <taxon>Kickxellomycetes</taxon>
        <taxon>Kickxellales</taxon>
        <taxon>Kickxellaceae</taxon>
        <taxon>Linderina</taxon>
    </lineage>
</organism>
<proteinExistence type="predicted"/>
<name>A0ACC1J6L0_9FUNG</name>
<dbReference type="EMBL" id="JANBPW010002809">
    <property type="protein sequence ID" value="KAJ1939552.1"/>
    <property type="molecule type" value="Genomic_DNA"/>
</dbReference>
<reference evidence="1" key="1">
    <citation type="submission" date="2022-07" db="EMBL/GenBank/DDBJ databases">
        <title>Phylogenomic reconstructions and comparative analyses of Kickxellomycotina fungi.</title>
        <authorList>
            <person name="Reynolds N.K."/>
            <person name="Stajich J.E."/>
            <person name="Barry K."/>
            <person name="Grigoriev I.V."/>
            <person name="Crous P."/>
            <person name="Smith M.E."/>
        </authorList>
    </citation>
    <scope>NUCLEOTIDE SEQUENCE</scope>
    <source>
        <strain evidence="1">NRRL 5244</strain>
    </source>
</reference>
<evidence type="ECO:0000313" key="1">
    <source>
        <dbReference type="EMBL" id="KAJ1939552.1"/>
    </source>
</evidence>
<gene>
    <name evidence="1" type="ORF">FBU59_004082</name>
</gene>
<protein>
    <submittedName>
        <fullName evidence="1">Uncharacterized protein</fullName>
    </submittedName>
</protein>
<sequence length="634" mass="69751">MDVDVSLDDAEVAKNAVASLFNGLDLFIGEVCAPFAIASRWSEAQVQAASTKYPAPVYKLLAFVAQTTQTITESYQLAPDPELKWFDALKQILNCRCFIARMQDGPMRDSLAMLISALWNLTKPSLSRWSASLDDYLCLDELESLVGAYGGSRLLADRILLKVIGEYEATTRQSVMRALLLFGPSAAKTYIRDRVGRIAYLIDRNENDVGTVDEDVIARAIINIDSGKLFRSVLNFPVEQTVENSPVEQMLAVQFGTAVETDREQLGQVYDHTFLLMWIWSIVASGHRFDIRRLFDINAAGLVFVALSSADQKIRKLAYFILDALYPTIANAQRLGGQRQYLLLFDSLRNAITDRTQWEYPHVPLTMTLFAASSLNVLMHPDHVMFGHVNKHLLAKPYLSSDEIPLLRSAMKSTTNTKRERVHILRLAAQSARSLEGSSDAFRRASVANILFTLASNPLGDVLTSRAAMTMAFNLTGRQNSEGLLQHVSKRRPSLLTWIRQQVELQLNVLLGAASLVKTEGAVGNAFVATQQMHAALINLLAFARLSARIVGNFSLSGDGSDFSRFWVVKSQDQANASGQTIIISMVQGMLHGVARALAMVGELNPGAVKTALALVSTSVDVAVIMSNMQAFAG</sequence>
<feature type="non-terminal residue" evidence="1">
    <location>
        <position position="634"/>
    </location>
</feature>
<dbReference type="Proteomes" id="UP001150603">
    <property type="component" value="Unassembled WGS sequence"/>
</dbReference>
<evidence type="ECO:0000313" key="2">
    <source>
        <dbReference type="Proteomes" id="UP001150603"/>
    </source>
</evidence>